<dbReference type="PANTHER" id="PTHR22957:SF547">
    <property type="entry name" value="TBC1 DOMAIN FAMILY MEMBER 16"/>
    <property type="match status" value="1"/>
</dbReference>
<keyword evidence="1" id="KW-0343">GTPase activation</keyword>
<name>A0A9W9YBM9_9CNID</name>
<reference evidence="3" key="1">
    <citation type="submission" date="2023-01" db="EMBL/GenBank/DDBJ databases">
        <title>Genome assembly of the deep-sea coral Lophelia pertusa.</title>
        <authorList>
            <person name="Herrera S."/>
            <person name="Cordes E."/>
        </authorList>
    </citation>
    <scope>NUCLEOTIDE SEQUENCE</scope>
    <source>
        <strain evidence="3">USNM1676648</strain>
        <tissue evidence="3">Polyp</tissue>
    </source>
</reference>
<dbReference type="Proteomes" id="UP001163046">
    <property type="component" value="Unassembled WGS sequence"/>
</dbReference>
<dbReference type="SUPFAM" id="SSF47923">
    <property type="entry name" value="Ypt/Rab-GAP domain of gyp1p"/>
    <property type="match status" value="1"/>
</dbReference>
<evidence type="ECO:0000256" key="1">
    <source>
        <dbReference type="ARBA" id="ARBA00022468"/>
    </source>
</evidence>
<dbReference type="InterPro" id="IPR035969">
    <property type="entry name" value="Rab-GAP_TBC_sf"/>
</dbReference>
<dbReference type="OrthoDB" id="10264062at2759"/>
<dbReference type="GO" id="GO:0005769">
    <property type="term" value="C:early endosome"/>
    <property type="evidence" value="ECO:0007669"/>
    <property type="project" value="TreeGrafter"/>
</dbReference>
<evidence type="ECO:0000313" key="4">
    <source>
        <dbReference type="Proteomes" id="UP001163046"/>
    </source>
</evidence>
<dbReference type="InterPro" id="IPR000195">
    <property type="entry name" value="Rab-GAP-TBC_dom"/>
</dbReference>
<proteinExistence type="predicted"/>
<sequence>MPVQTWKTFFNDNGQIEDVANLRKATFFGGLSPEVRREAWQFLLHYFPFGSTSQQRELLRKDKEKEYLKIHYFRQNKSQEEKRTFWKSVECTVDKDVVRTDRSHPYFAGDDNQMST</sequence>
<organism evidence="3 4">
    <name type="scientific">Desmophyllum pertusum</name>
    <dbReference type="NCBI Taxonomy" id="174260"/>
    <lineage>
        <taxon>Eukaryota</taxon>
        <taxon>Metazoa</taxon>
        <taxon>Cnidaria</taxon>
        <taxon>Anthozoa</taxon>
        <taxon>Hexacorallia</taxon>
        <taxon>Scleractinia</taxon>
        <taxon>Caryophylliina</taxon>
        <taxon>Caryophylliidae</taxon>
        <taxon>Desmophyllum</taxon>
    </lineage>
</organism>
<dbReference type="GO" id="GO:0005096">
    <property type="term" value="F:GTPase activator activity"/>
    <property type="evidence" value="ECO:0007669"/>
    <property type="project" value="UniProtKB-KW"/>
</dbReference>
<feature type="domain" description="Rab-GAP TBC" evidence="2">
    <location>
        <begin position="30"/>
        <end position="116"/>
    </location>
</feature>
<dbReference type="PANTHER" id="PTHR22957">
    <property type="entry name" value="TBC1 DOMAIN FAMILY MEMBER GTPASE-ACTIVATING PROTEIN"/>
    <property type="match status" value="1"/>
</dbReference>
<dbReference type="EMBL" id="MU827790">
    <property type="protein sequence ID" value="KAJ7331185.1"/>
    <property type="molecule type" value="Genomic_DNA"/>
</dbReference>
<protein>
    <recommendedName>
        <fullName evidence="2">Rab-GAP TBC domain-containing protein</fullName>
    </recommendedName>
</protein>
<gene>
    <name evidence="3" type="ORF">OS493_020888</name>
</gene>
<comment type="caution">
    <text evidence="3">The sequence shown here is derived from an EMBL/GenBank/DDBJ whole genome shotgun (WGS) entry which is preliminary data.</text>
</comment>
<evidence type="ECO:0000313" key="3">
    <source>
        <dbReference type="EMBL" id="KAJ7331185.1"/>
    </source>
</evidence>
<accession>A0A9W9YBM9</accession>
<dbReference type="AlphaFoldDB" id="A0A9W9YBM9"/>
<dbReference type="PROSITE" id="PS50086">
    <property type="entry name" value="TBC_RABGAP"/>
    <property type="match status" value="1"/>
</dbReference>
<evidence type="ECO:0000259" key="2">
    <source>
        <dbReference type="PROSITE" id="PS50086"/>
    </source>
</evidence>
<keyword evidence="4" id="KW-1185">Reference proteome</keyword>